<sequence>MKVLVPQQIRELDKRAIEEYAIPSVLLMEHAALCVVERIKALDFAKRIVIVCGPGNNGGDGLAIARLLAGLENRRVDVFLVASPDKLSADGKIYYEIIKKLGVHIISLNEGAEVLLEEYLNKATLIIDALFGTGLTRPIEGKYRKVIEKINEADAYVMSVDCPSGIETEEGKVLGTAVFANETITFVAPKLGLLLYPAFEYTGEVRVVDIGIPKALLEEIKSPYWHIDRLEMRKYLPKRYSRSNKGTYGRVLAIGGQMGMSGAIVLASQAALKVGAGLVTAAVPNSIHQVIECKLTEVMSLPLADKEGQLSEEAIQVLKPLIQKQDIVLIGPGMGRGTGAEKVVFQVLISDKPCVIDADALVLLKNKLELLKNRKAPTILTPHPGELAALTGLTIQEIVDNPIKITKDFASRYHVTMVLKTERTLVVEPTGNVYINTRGNSGMAKGGSGDVLSGVIAGLLAQGLLASASAQLGVYLHSYAGDRVAERKTTYAFLPTDLFEGIEQAFKELIGY</sequence>
<evidence type="ECO:0000313" key="2">
    <source>
        <dbReference type="Proteomes" id="UP000224460"/>
    </source>
</evidence>
<dbReference type="Proteomes" id="UP000224460">
    <property type="component" value="Unassembled WGS sequence"/>
</dbReference>
<dbReference type="EMBL" id="PEDL01000018">
    <property type="protein sequence ID" value="PHV69814.1"/>
    <property type="molecule type" value="Genomic_DNA"/>
</dbReference>
<organism evidence="1 2">
    <name type="scientific">Sporanaerobium hydrogeniformans</name>
    <dbReference type="NCBI Taxonomy" id="3072179"/>
    <lineage>
        <taxon>Bacteria</taxon>
        <taxon>Bacillati</taxon>
        <taxon>Bacillota</taxon>
        <taxon>Clostridia</taxon>
        <taxon>Lachnospirales</taxon>
        <taxon>Lachnospiraceae</taxon>
        <taxon>Sporanaerobium</taxon>
    </lineage>
</organism>
<proteinExistence type="predicted"/>
<accession>A0AC61D920</accession>
<gene>
    <name evidence="1" type="ORF">CS063_13950</name>
</gene>
<keyword evidence="2" id="KW-1185">Reference proteome</keyword>
<name>A0AC61D920_9FIRM</name>
<protein>
    <submittedName>
        <fullName evidence="1">Bifunctional ADP-dependent NAD(P)H-hydrate dehydratase/NAD(P)H-hydrate epimerase</fullName>
    </submittedName>
</protein>
<reference evidence="1" key="1">
    <citation type="submission" date="2017-10" db="EMBL/GenBank/DDBJ databases">
        <title>Genome sequence of cellulolytic Lachnospiraceae bacterium XHS1971 isolated from hotspring sediment.</title>
        <authorList>
            <person name="Vasudevan G."/>
            <person name="Joshi A.J."/>
            <person name="Hivarkar S."/>
            <person name="Lanjekar V.B."/>
            <person name="Dhakephalkar P.K."/>
            <person name="Dagar S."/>
        </authorList>
    </citation>
    <scope>NUCLEOTIDE SEQUENCE</scope>
    <source>
        <strain evidence="1">XHS1971</strain>
    </source>
</reference>
<comment type="caution">
    <text evidence="1">The sequence shown here is derived from an EMBL/GenBank/DDBJ whole genome shotgun (WGS) entry which is preliminary data.</text>
</comment>
<evidence type="ECO:0000313" key="1">
    <source>
        <dbReference type="EMBL" id="PHV69814.1"/>
    </source>
</evidence>